<gene>
    <name evidence="1" type="ORF">HYPSUDRAFT_340223</name>
</gene>
<name>A0A0D2Q312_HYPSF</name>
<organism evidence="1 2">
    <name type="scientific">Hypholoma sublateritium (strain FD-334 SS-4)</name>
    <dbReference type="NCBI Taxonomy" id="945553"/>
    <lineage>
        <taxon>Eukaryota</taxon>
        <taxon>Fungi</taxon>
        <taxon>Dikarya</taxon>
        <taxon>Basidiomycota</taxon>
        <taxon>Agaricomycotina</taxon>
        <taxon>Agaricomycetes</taxon>
        <taxon>Agaricomycetidae</taxon>
        <taxon>Agaricales</taxon>
        <taxon>Agaricineae</taxon>
        <taxon>Strophariaceae</taxon>
        <taxon>Hypholoma</taxon>
    </lineage>
</organism>
<dbReference type="EMBL" id="KN817529">
    <property type="protein sequence ID" value="KJA25940.1"/>
    <property type="molecule type" value="Genomic_DNA"/>
</dbReference>
<proteinExistence type="predicted"/>
<sequence length="147" mass="17115">MHPPGWESTWKVPDLPLMHHRSIRRAPQPSLFLRCSLTLACFNSLRAPRHHLEAHSRTSRKPRRSNFELFTLHMLPHHVKLRQNSPTTQNQQLPIVSSYEVMFFLDSAIHRWISVRYPAVHSTNVIVPTGDLRIRSPHGNTEDKNAH</sequence>
<evidence type="ECO:0000313" key="2">
    <source>
        <dbReference type="Proteomes" id="UP000054270"/>
    </source>
</evidence>
<accession>A0A0D2Q312</accession>
<protein>
    <submittedName>
        <fullName evidence="1">Uncharacterized protein</fullName>
    </submittedName>
</protein>
<dbReference type="AlphaFoldDB" id="A0A0D2Q312"/>
<reference evidence="2" key="1">
    <citation type="submission" date="2014-04" db="EMBL/GenBank/DDBJ databases">
        <title>Evolutionary Origins and Diversification of the Mycorrhizal Mutualists.</title>
        <authorList>
            <consortium name="DOE Joint Genome Institute"/>
            <consortium name="Mycorrhizal Genomics Consortium"/>
            <person name="Kohler A."/>
            <person name="Kuo A."/>
            <person name="Nagy L.G."/>
            <person name="Floudas D."/>
            <person name="Copeland A."/>
            <person name="Barry K.W."/>
            <person name="Cichocki N."/>
            <person name="Veneault-Fourrey C."/>
            <person name="LaButti K."/>
            <person name="Lindquist E.A."/>
            <person name="Lipzen A."/>
            <person name="Lundell T."/>
            <person name="Morin E."/>
            <person name="Murat C."/>
            <person name="Riley R."/>
            <person name="Ohm R."/>
            <person name="Sun H."/>
            <person name="Tunlid A."/>
            <person name="Henrissat B."/>
            <person name="Grigoriev I.V."/>
            <person name="Hibbett D.S."/>
            <person name="Martin F."/>
        </authorList>
    </citation>
    <scope>NUCLEOTIDE SEQUENCE [LARGE SCALE GENOMIC DNA]</scope>
    <source>
        <strain evidence="2">FD-334 SS-4</strain>
    </source>
</reference>
<evidence type="ECO:0000313" key="1">
    <source>
        <dbReference type="EMBL" id="KJA25940.1"/>
    </source>
</evidence>
<dbReference type="Proteomes" id="UP000054270">
    <property type="component" value="Unassembled WGS sequence"/>
</dbReference>
<keyword evidence="2" id="KW-1185">Reference proteome</keyword>